<dbReference type="InterPro" id="IPR001789">
    <property type="entry name" value="Sig_transdc_resp-reg_receiver"/>
</dbReference>
<feature type="domain" description="Response regulatory" evidence="3">
    <location>
        <begin position="2"/>
        <end position="121"/>
    </location>
</feature>
<protein>
    <submittedName>
        <fullName evidence="4">Two-component system sensor protein</fullName>
    </submittedName>
</protein>
<dbReference type="Gene3D" id="3.40.50.2300">
    <property type="match status" value="1"/>
</dbReference>
<dbReference type="PROSITE" id="PS50110">
    <property type="entry name" value="RESPONSE_REGULATORY"/>
    <property type="match status" value="1"/>
</dbReference>
<name>A0A1W1BJ58_9ZZZZ</name>
<reference evidence="4" key="1">
    <citation type="submission" date="2016-10" db="EMBL/GenBank/DDBJ databases">
        <authorList>
            <person name="de Groot N.N."/>
        </authorList>
    </citation>
    <scope>NUCLEOTIDE SEQUENCE</scope>
</reference>
<evidence type="ECO:0000259" key="3">
    <source>
        <dbReference type="PROSITE" id="PS50110"/>
    </source>
</evidence>
<dbReference type="PANTHER" id="PTHR45339">
    <property type="entry name" value="HYBRID SIGNAL TRANSDUCTION HISTIDINE KINASE J"/>
    <property type="match status" value="1"/>
</dbReference>
<dbReference type="Pfam" id="PF00072">
    <property type="entry name" value="Response_reg"/>
    <property type="match status" value="1"/>
</dbReference>
<evidence type="ECO:0000256" key="2">
    <source>
        <dbReference type="ARBA" id="ARBA00023012"/>
    </source>
</evidence>
<sequence>MNILVAEDNIINQKLIFNILKNFKTDVTFASNGQEAVKLFKKQHYDLILMDIEMPIMSGIEASSVIIAYEKEQKRTHTPIIALTANRLQKDKEKYLKNGMDGYLEKPLQVNNLKSTLQKYFLPQKSKTELKNSNILLYKDTKISGKIYKAILTNLGYKVDIANSEDEFKREISTKKYKFALFDAKALSSMKIEESQNSIIDLIKKSGATPFAFTEEKKYKRYCQTIKERSNAQELEKILTRA</sequence>
<evidence type="ECO:0000313" key="4">
    <source>
        <dbReference type="EMBL" id="SFV53515.1"/>
    </source>
</evidence>
<dbReference type="InterPro" id="IPR011006">
    <property type="entry name" value="CheY-like_superfamily"/>
</dbReference>
<proteinExistence type="predicted"/>
<gene>
    <name evidence="4" type="ORF">MNB_SV-14-900</name>
</gene>
<dbReference type="GO" id="GO:0004673">
    <property type="term" value="F:protein histidine kinase activity"/>
    <property type="evidence" value="ECO:0007669"/>
    <property type="project" value="TreeGrafter"/>
</dbReference>
<accession>A0A1W1BJ58</accession>
<keyword evidence="1" id="KW-0597">Phosphoprotein</keyword>
<dbReference type="AlphaFoldDB" id="A0A1W1BJ58"/>
<organism evidence="4">
    <name type="scientific">hydrothermal vent metagenome</name>
    <dbReference type="NCBI Taxonomy" id="652676"/>
    <lineage>
        <taxon>unclassified sequences</taxon>
        <taxon>metagenomes</taxon>
        <taxon>ecological metagenomes</taxon>
    </lineage>
</organism>
<dbReference type="SMART" id="SM00448">
    <property type="entry name" value="REC"/>
    <property type="match status" value="1"/>
</dbReference>
<dbReference type="CDD" id="cd17546">
    <property type="entry name" value="REC_hyHK_CKI1_RcsC-like"/>
    <property type="match status" value="1"/>
</dbReference>
<dbReference type="GO" id="GO:0071474">
    <property type="term" value="P:cellular hyperosmotic response"/>
    <property type="evidence" value="ECO:0007669"/>
    <property type="project" value="TreeGrafter"/>
</dbReference>
<dbReference type="PANTHER" id="PTHR45339:SF1">
    <property type="entry name" value="HYBRID SIGNAL TRANSDUCTION HISTIDINE KINASE J"/>
    <property type="match status" value="1"/>
</dbReference>
<dbReference type="GO" id="GO:0000160">
    <property type="term" value="P:phosphorelay signal transduction system"/>
    <property type="evidence" value="ECO:0007669"/>
    <property type="project" value="UniProtKB-KW"/>
</dbReference>
<dbReference type="SUPFAM" id="SSF52172">
    <property type="entry name" value="CheY-like"/>
    <property type="match status" value="1"/>
</dbReference>
<dbReference type="EMBL" id="FPHN01000023">
    <property type="protein sequence ID" value="SFV53515.1"/>
    <property type="molecule type" value="Genomic_DNA"/>
</dbReference>
<evidence type="ECO:0000256" key="1">
    <source>
        <dbReference type="ARBA" id="ARBA00022553"/>
    </source>
</evidence>
<keyword evidence="2" id="KW-0902">Two-component regulatory system</keyword>